<dbReference type="AlphaFoldDB" id="A0A918N750"/>
<feature type="compositionally biased region" description="Basic and acidic residues" evidence="1">
    <location>
        <begin position="19"/>
        <end position="41"/>
    </location>
</feature>
<sequence length="95" mass="10344">MEVLAAVRQGEHPPSGANDWHDAYPVKEVEGTDTNDRHDAYPAKGVEGTDTNDWHNRTRIKGATGTNPNDWHNTISDQASRPTSGAMRTGNGYGI</sequence>
<name>A0A918N750_9GAMM</name>
<feature type="region of interest" description="Disordered" evidence="1">
    <location>
        <begin position="1"/>
        <end position="95"/>
    </location>
</feature>
<keyword evidence="3" id="KW-1185">Reference proteome</keyword>
<evidence type="ECO:0000256" key="1">
    <source>
        <dbReference type="SAM" id="MobiDB-lite"/>
    </source>
</evidence>
<comment type="caution">
    <text evidence="2">The sequence shown here is derived from an EMBL/GenBank/DDBJ whole genome shotgun (WGS) entry which is preliminary data.</text>
</comment>
<protein>
    <submittedName>
        <fullName evidence="2">Uncharacterized protein</fullName>
    </submittedName>
</protein>
<dbReference type="Proteomes" id="UP000626148">
    <property type="component" value="Unassembled WGS sequence"/>
</dbReference>
<evidence type="ECO:0000313" key="3">
    <source>
        <dbReference type="Proteomes" id="UP000626148"/>
    </source>
</evidence>
<proteinExistence type="predicted"/>
<reference evidence="2" key="1">
    <citation type="journal article" date="2014" name="Int. J. Syst. Evol. Microbiol.">
        <title>Complete genome sequence of Corynebacterium casei LMG S-19264T (=DSM 44701T), isolated from a smear-ripened cheese.</title>
        <authorList>
            <consortium name="US DOE Joint Genome Institute (JGI-PGF)"/>
            <person name="Walter F."/>
            <person name="Albersmeier A."/>
            <person name="Kalinowski J."/>
            <person name="Ruckert C."/>
        </authorList>
    </citation>
    <scope>NUCLEOTIDE SEQUENCE</scope>
    <source>
        <strain evidence="2">KCTC 22169</strain>
    </source>
</reference>
<organism evidence="2 3">
    <name type="scientific">Saccharospirillum salsuginis</name>
    <dbReference type="NCBI Taxonomy" id="418750"/>
    <lineage>
        <taxon>Bacteria</taxon>
        <taxon>Pseudomonadati</taxon>
        <taxon>Pseudomonadota</taxon>
        <taxon>Gammaproteobacteria</taxon>
        <taxon>Oceanospirillales</taxon>
        <taxon>Saccharospirillaceae</taxon>
        <taxon>Saccharospirillum</taxon>
    </lineage>
</organism>
<evidence type="ECO:0000313" key="2">
    <source>
        <dbReference type="EMBL" id="GGX42986.1"/>
    </source>
</evidence>
<gene>
    <name evidence="2" type="ORF">GCM10007392_07060</name>
</gene>
<reference evidence="2" key="2">
    <citation type="submission" date="2020-09" db="EMBL/GenBank/DDBJ databases">
        <authorList>
            <person name="Sun Q."/>
            <person name="Kim S."/>
        </authorList>
    </citation>
    <scope>NUCLEOTIDE SEQUENCE</scope>
    <source>
        <strain evidence="2">KCTC 22169</strain>
    </source>
</reference>
<dbReference type="EMBL" id="BMXR01000002">
    <property type="protein sequence ID" value="GGX42986.1"/>
    <property type="molecule type" value="Genomic_DNA"/>
</dbReference>
<accession>A0A918N750</accession>
<feature type="compositionally biased region" description="Polar residues" evidence="1">
    <location>
        <begin position="64"/>
        <end position="83"/>
    </location>
</feature>